<evidence type="ECO:0000313" key="8">
    <source>
        <dbReference type="EMBL" id="MFC5648026.1"/>
    </source>
</evidence>
<dbReference type="RefSeq" id="WP_379186493.1">
    <property type="nucleotide sequence ID" value="NZ_JBHSOW010000014.1"/>
</dbReference>
<comment type="caution">
    <text evidence="8">The sequence shown here is derived from an EMBL/GenBank/DDBJ whole genome shotgun (WGS) entry which is preliminary data.</text>
</comment>
<dbReference type="PANTHER" id="PTHR23506:SF23">
    <property type="entry name" value="GH10249P"/>
    <property type="match status" value="1"/>
</dbReference>
<keyword evidence="9" id="KW-1185">Reference proteome</keyword>
<keyword evidence="4 6" id="KW-1133">Transmembrane helix</keyword>
<gene>
    <name evidence="8" type="ORF">ACFPYJ_02615</name>
</gene>
<dbReference type="SUPFAM" id="SSF103473">
    <property type="entry name" value="MFS general substrate transporter"/>
    <property type="match status" value="1"/>
</dbReference>
<comment type="subcellular location">
    <subcellularLocation>
        <location evidence="1">Cell membrane</location>
        <topology evidence="1">Multi-pass membrane protein</topology>
    </subcellularLocation>
</comment>
<dbReference type="EMBL" id="JBHSOW010000014">
    <property type="protein sequence ID" value="MFC5648026.1"/>
    <property type="molecule type" value="Genomic_DNA"/>
</dbReference>
<organism evidence="8 9">
    <name type="scientific">Paenibacillus solisilvae</name>
    <dbReference type="NCBI Taxonomy" id="2486751"/>
    <lineage>
        <taxon>Bacteria</taxon>
        <taxon>Bacillati</taxon>
        <taxon>Bacillota</taxon>
        <taxon>Bacilli</taxon>
        <taxon>Bacillales</taxon>
        <taxon>Paenibacillaceae</taxon>
        <taxon>Paenibacillus</taxon>
    </lineage>
</organism>
<keyword evidence="2" id="KW-0813">Transport</keyword>
<evidence type="ECO:0000256" key="4">
    <source>
        <dbReference type="ARBA" id="ARBA00022989"/>
    </source>
</evidence>
<name>A0ABW0VU09_9BACL</name>
<dbReference type="Pfam" id="PF07690">
    <property type="entry name" value="MFS_1"/>
    <property type="match status" value="1"/>
</dbReference>
<feature type="transmembrane region" description="Helical" evidence="6">
    <location>
        <begin position="293"/>
        <end position="309"/>
    </location>
</feature>
<feature type="transmembrane region" description="Helical" evidence="6">
    <location>
        <begin position="20"/>
        <end position="40"/>
    </location>
</feature>
<feature type="transmembrane region" description="Helical" evidence="6">
    <location>
        <begin position="351"/>
        <end position="373"/>
    </location>
</feature>
<feature type="transmembrane region" description="Helical" evidence="6">
    <location>
        <begin position="220"/>
        <end position="243"/>
    </location>
</feature>
<accession>A0ABW0VU09</accession>
<feature type="transmembrane region" description="Helical" evidence="6">
    <location>
        <begin position="255"/>
        <end position="281"/>
    </location>
</feature>
<feature type="transmembrane region" description="Helical" evidence="6">
    <location>
        <begin position="153"/>
        <end position="171"/>
    </location>
</feature>
<protein>
    <submittedName>
        <fullName evidence="8">MFS transporter</fullName>
    </submittedName>
</protein>
<evidence type="ECO:0000313" key="9">
    <source>
        <dbReference type="Proteomes" id="UP001596047"/>
    </source>
</evidence>
<feature type="transmembrane region" description="Helical" evidence="6">
    <location>
        <begin position="315"/>
        <end position="339"/>
    </location>
</feature>
<dbReference type="InterPro" id="IPR036259">
    <property type="entry name" value="MFS_trans_sf"/>
</dbReference>
<feature type="transmembrane region" description="Helical" evidence="6">
    <location>
        <begin position="84"/>
        <end position="103"/>
    </location>
</feature>
<evidence type="ECO:0000256" key="5">
    <source>
        <dbReference type="ARBA" id="ARBA00023136"/>
    </source>
</evidence>
<evidence type="ECO:0000256" key="1">
    <source>
        <dbReference type="ARBA" id="ARBA00004651"/>
    </source>
</evidence>
<dbReference type="Proteomes" id="UP001596047">
    <property type="component" value="Unassembled WGS sequence"/>
</dbReference>
<dbReference type="PROSITE" id="PS50850">
    <property type="entry name" value="MFS"/>
    <property type="match status" value="1"/>
</dbReference>
<dbReference type="InterPro" id="IPR020846">
    <property type="entry name" value="MFS_dom"/>
</dbReference>
<proteinExistence type="predicted"/>
<sequence>MLRIKKFQAKQKESRSKPVFILALITAVSLLGDSMLYIVLPIHWREAGLISLVEVGVLLSANRFIRLPLNPLISWLYSRMSLRVGLFVSLLIAGGTTLLYGWAQGFVFWFILRCVWGLAWSILRLGAYYMILDLSTNENRGHLMGTFNGLSRIGSLAGMLGGGFFIEWFGIRDVTFVFGLMSFLILPLILQIPSAVHIGGPEGTKVTASSLLKTPLLMRMLVTVFFFMLCLEGMITATLSHLIEVRNVSIRLDAVIIGAAALASIIQGSRLIVSVFLSPWIGKKSDGRWGRRPYLITALLLGAVFITLVEFQIPVYLWLSNLLAILLISSILVVLMDAFTSDIAEEKSKAATIMLYVIIADVGAAFGPVLGYLSEQSLGLSATYGISAAVLFLLSVQWVFSREKSSDQAQSTQNTTT</sequence>
<feature type="domain" description="Major facilitator superfamily (MFS) profile" evidence="7">
    <location>
        <begin position="18"/>
        <end position="406"/>
    </location>
</feature>
<evidence type="ECO:0000256" key="3">
    <source>
        <dbReference type="ARBA" id="ARBA00022692"/>
    </source>
</evidence>
<dbReference type="InterPro" id="IPR050930">
    <property type="entry name" value="MFS_Vesicular_Transporter"/>
</dbReference>
<dbReference type="InterPro" id="IPR011701">
    <property type="entry name" value="MFS"/>
</dbReference>
<evidence type="ECO:0000256" key="2">
    <source>
        <dbReference type="ARBA" id="ARBA00022448"/>
    </source>
</evidence>
<feature type="transmembrane region" description="Helical" evidence="6">
    <location>
        <begin position="177"/>
        <end position="199"/>
    </location>
</feature>
<keyword evidence="3 6" id="KW-0812">Transmembrane</keyword>
<feature type="transmembrane region" description="Helical" evidence="6">
    <location>
        <begin position="109"/>
        <end position="132"/>
    </location>
</feature>
<dbReference type="PANTHER" id="PTHR23506">
    <property type="entry name" value="GH10249P"/>
    <property type="match status" value="1"/>
</dbReference>
<reference evidence="9" key="1">
    <citation type="journal article" date="2019" name="Int. J. Syst. Evol. Microbiol.">
        <title>The Global Catalogue of Microorganisms (GCM) 10K type strain sequencing project: providing services to taxonomists for standard genome sequencing and annotation.</title>
        <authorList>
            <consortium name="The Broad Institute Genomics Platform"/>
            <consortium name="The Broad Institute Genome Sequencing Center for Infectious Disease"/>
            <person name="Wu L."/>
            <person name="Ma J."/>
        </authorList>
    </citation>
    <scope>NUCLEOTIDE SEQUENCE [LARGE SCALE GENOMIC DNA]</scope>
    <source>
        <strain evidence="9">CGMCC 1.3240</strain>
    </source>
</reference>
<keyword evidence="5 6" id="KW-0472">Membrane</keyword>
<evidence type="ECO:0000259" key="7">
    <source>
        <dbReference type="PROSITE" id="PS50850"/>
    </source>
</evidence>
<evidence type="ECO:0000256" key="6">
    <source>
        <dbReference type="SAM" id="Phobius"/>
    </source>
</evidence>
<feature type="transmembrane region" description="Helical" evidence="6">
    <location>
        <begin position="379"/>
        <end position="400"/>
    </location>
</feature>
<dbReference type="Gene3D" id="1.20.1250.20">
    <property type="entry name" value="MFS general substrate transporter like domains"/>
    <property type="match status" value="2"/>
</dbReference>